<sequence>MEIEMIKSAGGVFVPVFEHDLPRLEKFRNGEQYTLEARLTRNPAFHRKMFAFLNFCFQHWNAEHTGYAFTDEATQFDEFRKNLTILAGFYEVVTTIRGEVKYRAKSLSYGNMDQDEFERCYNAMINAALKHVFGNTSDPALNNRLLAFF</sequence>
<reference evidence="1" key="1">
    <citation type="submission" date="2018-08" db="EMBL/GenBank/DDBJ databases">
        <authorList>
            <consortium name="GenomeTrakr network: Whole genome sequencing for foodborne pathogen traceback"/>
        </authorList>
    </citation>
    <scope>NUCLEOTIDE SEQUENCE [LARGE SCALE GENOMIC DNA]</scope>
    <source>
        <strain evidence="1">CFSAN034428</strain>
    </source>
</reference>
<dbReference type="EMBL" id="RSTU01000026">
    <property type="protein sequence ID" value="MIT93068.1"/>
    <property type="molecule type" value="Genomic_DNA"/>
</dbReference>
<dbReference type="AlphaFoldDB" id="A0A402TQ26"/>
<accession>A0A402TQ26</accession>
<evidence type="ECO:0000313" key="1">
    <source>
        <dbReference type="EMBL" id="MIT93068.1"/>
    </source>
</evidence>
<dbReference type="InterPro" id="IPR009797">
    <property type="entry name" value="DUF1367"/>
</dbReference>
<gene>
    <name evidence="1" type="ORF">ATP91_22770</name>
</gene>
<protein>
    <submittedName>
        <fullName evidence="1">DUF1367 family protein</fullName>
    </submittedName>
</protein>
<dbReference type="Proteomes" id="UP000839515">
    <property type="component" value="Unassembled WGS sequence"/>
</dbReference>
<dbReference type="Pfam" id="PF07105">
    <property type="entry name" value="DUF1367"/>
    <property type="match status" value="2"/>
</dbReference>
<organism evidence="1">
    <name type="scientific">Salmonella enterica</name>
    <name type="common">Salmonella choleraesuis</name>
    <dbReference type="NCBI Taxonomy" id="28901"/>
    <lineage>
        <taxon>Bacteria</taxon>
        <taxon>Pseudomonadati</taxon>
        <taxon>Pseudomonadota</taxon>
        <taxon>Gammaproteobacteria</taxon>
        <taxon>Enterobacterales</taxon>
        <taxon>Enterobacteriaceae</taxon>
        <taxon>Salmonella</taxon>
    </lineage>
</organism>
<proteinExistence type="predicted"/>
<name>A0A402TQ26_SALER</name>
<comment type="caution">
    <text evidence="1">The sequence shown here is derived from an EMBL/GenBank/DDBJ whole genome shotgun (WGS) entry which is preliminary data.</text>
</comment>